<accession>G0MMN2</accession>
<dbReference type="Proteomes" id="UP000008068">
    <property type="component" value="Unassembled WGS sequence"/>
</dbReference>
<evidence type="ECO:0000256" key="1">
    <source>
        <dbReference type="SAM" id="Coils"/>
    </source>
</evidence>
<gene>
    <name evidence="2" type="ORF">CAEBREN_17424</name>
</gene>
<feature type="coiled-coil region" evidence="1">
    <location>
        <begin position="87"/>
        <end position="121"/>
    </location>
</feature>
<evidence type="ECO:0000313" key="3">
    <source>
        <dbReference type="Proteomes" id="UP000008068"/>
    </source>
</evidence>
<sequence length="249" mass="29406">MDATSAPPVLIHNGQVYTVEDLQSIIQQRDAQEFMIGQMQENNNQLSAAYRTIWYQNEYHKNEMERLQQENVLREMHGNNTVPMRDYQALWEEKEDFKRKTEQLQEQVQKLEKMKREVKLEPIESNKLRKRVKKEVKEEVEVEPMPLPNNLDFTMYLYNPNGSQELPQIVKKLGWQRKFYQTVTGNLAASFDSLDSASKKTWDQYYTIVKARQNAQVTRGQVKALPDRPAAKKIKKEIVNEEENNIDKK</sequence>
<dbReference type="InParanoid" id="G0MMN2"/>
<keyword evidence="3" id="KW-1185">Reference proteome</keyword>
<protein>
    <submittedName>
        <fullName evidence="2">Uncharacterized protein</fullName>
    </submittedName>
</protein>
<organism evidence="3">
    <name type="scientific">Caenorhabditis brenneri</name>
    <name type="common">Nematode worm</name>
    <dbReference type="NCBI Taxonomy" id="135651"/>
    <lineage>
        <taxon>Eukaryota</taxon>
        <taxon>Metazoa</taxon>
        <taxon>Ecdysozoa</taxon>
        <taxon>Nematoda</taxon>
        <taxon>Chromadorea</taxon>
        <taxon>Rhabditida</taxon>
        <taxon>Rhabditina</taxon>
        <taxon>Rhabditomorpha</taxon>
        <taxon>Rhabditoidea</taxon>
        <taxon>Rhabditidae</taxon>
        <taxon>Peloderinae</taxon>
        <taxon>Caenorhabditis</taxon>
    </lineage>
</organism>
<dbReference type="HOGENOM" id="CLU_1116579_0_0_1"/>
<keyword evidence="1" id="KW-0175">Coiled coil</keyword>
<dbReference type="AlphaFoldDB" id="G0MMN2"/>
<proteinExistence type="predicted"/>
<dbReference type="EMBL" id="GL379802">
    <property type="protein sequence ID" value="EGT37480.1"/>
    <property type="molecule type" value="Genomic_DNA"/>
</dbReference>
<reference evidence="3" key="1">
    <citation type="submission" date="2011-07" db="EMBL/GenBank/DDBJ databases">
        <authorList>
            <consortium name="Caenorhabditis brenneri Sequencing and Analysis Consortium"/>
            <person name="Wilson R.K."/>
        </authorList>
    </citation>
    <scope>NUCLEOTIDE SEQUENCE [LARGE SCALE GENOMIC DNA]</scope>
    <source>
        <strain evidence="3">PB2801</strain>
    </source>
</reference>
<name>G0MMN2_CAEBE</name>
<evidence type="ECO:0000313" key="2">
    <source>
        <dbReference type="EMBL" id="EGT37480.1"/>
    </source>
</evidence>